<dbReference type="InterPro" id="IPR021860">
    <property type="entry name" value="Peptidase_S12_Pab87-rel_C"/>
</dbReference>
<dbReference type="GO" id="GO:0016787">
    <property type="term" value="F:hydrolase activity"/>
    <property type="evidence" value="ECO:0007669"/>
    <property type="project" value="UniProtKB-KW"/>
</dbReference>
<keyword evidence="1" id="KW-0732">Signal</keyword>
<dbReference type="Gene3D" id="3.40.710.10">
    <property type="entry name" value="DD-peptidase/beta-lactamase superfamily"/>
    <property type="match status" value="1"/>
</dbReference>
<dbReference type="PANTHER" id="PTHR46825:SF15">
    <property type="entry name" value="BETA-LACTAMASE-RELATED DOMAIN-CONTAINING PROTEIN"/>
    <property type="match status" value="1"/>
</dbReference>
<evidence type="ECO:0000259" key="2">
    <source>
        <dbReference type="Pfam" id="PF00144"/>
    </source>
</evidence>
<gene>
    <name evidence="4" type="ORF">ACFPN2_17480</name>
</gene>
<evidence type="ECO:0000256" key="1">
    <source>
        <dbReference type="SAM" id="SignalP"/>
    </source>
</evidence>
<proteinExistence type="predicted"/>
<evidence type="ECO:0000313" key="5">
    <source>
        <dbReference type="Proteomes" id="UP001595904"/>
    </source>
</evidence>
<dbReference type="Proteomes" id="UP001595904">
    <property type="component" value="Unassembled WGS sequence"/>
</dbReference>
<keyword evidence="5" id="KW-1185">Reference proteome</keyword>
<comment type="caution">
    <text evidence="4">The sequence shown here is derived from an EMBL/GenBank/DDBJ whole genome shotgun (WGS) entry which is preliminary data.</text>
</comment>
<feature type="signal peptide" evidence="1">
    <location>
        <begin position="1"/>
        <end position="26"/>
    </location>
</feature>
<name>A0ABV8STD2_9GAMM</name>
<keyword evidence="4" id="KW-0378">Hydrolase</keyword>
<dbReference type="Gene3D" id="2.40.128.600">
    <property type="match status" value="1"/>
</dbReference>
<sequence length="529" mass="58196">MNSNIKRSVSALLCTALLGFSHLGFAAPPSDLDALVKKSMQKFDVPGALLAVVEPGRAPLTKGYGVRKLGDSAPMNEHTLFSIASNTKAFTAAALAILVDEGKLSWDDKVADRLPGFRMYDAFASHEMTIRDLLVHRSGLGLGAGDLLFWPQTTVSRDDLVHRLRYIAPATSFRSGYAYDNILYVVAGEVIAAVSGESWEDFIVKRIFTPLGMNESVPSAGRVKSDNRSWPHARLNGRARNVGGDVEPLSIASGWDNSAPAGGINASPHDMVRWMQLQLDRGVLGSSRLFSAAQANEMWKPHVLVPISPEHPAIAAIDPTFQTYALGWNVKDYRGHRIVTHQGFLEGAASVTFLIPEKNVGFMVMINSEDTEAREAISYYLLDHYLGFARTDWVSAFTRAYDAKIADAIRVLDTAEASKKQQNAKGPSLEPQAYAATYRDAWYGDVVIANNGGTLNIDFKSSPGMNGPLEHVRFDTFRTRFTDRRMEDAYITFTLKADGSVDFARLRAISPLADFSFDYHDLLLKPVKQ</sequence>
<dbReference type="EMBL" id="JBHSDU010000003">
    <property type="protein sequence ID" value="MFC4310891.1"/>
    <property type="molecule type" value="Genomic_DNA"/>
</dbReference>
<organism evidence="4 5">
    <name type="scientific">Steroidobacter flavus</name>
    <dbReference type="NCBI Taxonomy" id="1842136"/>
    <lineage>
        <taxon>Bacteria</taxon>
        <taxon>Pseudomonadati</taxon>
        <taxon>Pseudomonadota</taxon>
        <taxon>Gammaproteobacteria</taxon>
        <taxon>Steroidobacterales</taxon>
        <taxon>Steroidobacteraceae</taxon>
        <taxon>Steroidobacter</taxon>
    </lineage>
</organism>
<feature type="domain" description="Beta-lactamase-related" evidence="2">
    <location>
        <begin position="32"/>
        <end position="378"/>
    </location>
</feature>
<dbReference type="Pfam" id="PF11954">
    <property type="entry name" value="DUF3471"/>
    <property type="match status" value="1"/>
</dbReference>
<accession>A0ABV8STD2</accession>
<protein>
    <submittedName>
        <fullName evidence="4">Serine hydrolase</fullName>
    </submittedName>
</protein>
<evidence type="ECO:0000313" key="4">
    <source>
        <dbReference type="EMBL" id="MFC4310891.1"/>
    </source>
</evidence>
<reference evidence="5" key="1">
    <citation type="journal article" date="2019" name="Int. J. Syst. Evol. Microbiol.">
        <title>The Global Catalogue of Microorganisms (GCM) 10K type strain sequencing project: providing services to taxonomists for standard genome sequencing and annotation.</title>
        <authorList>
            <consortium name="The Broad Institute Genomics Platform"/>
            <consortium name="The Broad Institute Genome Sequencing Center for Infectious Disease"/>
            <person name="Wu L."/>
            <person name="Ma J."/>
        </authorList>
    </citation>
    <scope>NUCLEOTIDE SEQUENCE [LARGE SCALE GENOMIC DNA]</scope>
    <source>
        <strain evidence="5">CGMCC 1.10759</strain>
    </source>
</reference>
<dbReference type="InterPro" id="IPR001466">
    <property type="entry name" value="Beta-lactam-related"/>
</dbReference>
<dbReference type="InterPro" id="IPR050491">
    <property type="entry name" value="AmpC-like"/>
</dbReference>
<dbReference type="PANTHER" id="PTHR46825">
    <property type="entry name" value="D-ALANYL-D-ALANINE-CARBOXYPEPTIDASE/ENDOPEPTIDASE AMPH"/>
    <property type="match status" value="1"/>
</dbReference>
<feature type="domain" description="Peptidase S12 Pab87-related C-terminal" evidence="3">
    <location>
        <begin position="422"/>
        <end position="524"/>
    </location>
</feature>
<dbReference type="Pfam" id="PF00144">
    <property type="entry name" value="Beta-lactamase"/>
    <property type="match status" value="1"/>
</dbReference>
<evidence type="ECO:0000259" key="3">
    <source>
        <dbReference type="Pfam" id="PF11954"/>
    </source>
</evidence>
<dbReference type="InterPro" id="IPR012338">
    <property type="entry name" value="Beta-lactam/transpept-like"/>
</dbReference>
<dbReference type="SUPFAM" id="SSF56601">
    <property type="entry name" value="beta-lactamase/transpeptidase-like"/>
    <property type="match status" value="1"/>
</dbReference>
<feature type="chain" id="PRO_5046988998" evidence="1">
    <location>
        <begin position="27"/>
        <end position="529"/>
    </location>
</feature>
<dbReference type="RefSeq" id="WP_380598771.1">
    <property type="nucleotide sequence ID" value="NZ_JBHSDU010000003.1"/>
</dbReference>